<gene>
    <name evidence="12" type="primary">faeC</name>
    <name evidence="12" type="ORF">MILUP08_44540</name>
</gene>
<feature type="region of interest" description="Disordered" evidence="10">
    <location>
        <begin position="298"/>
        <end position="325"/>
    </location>
</feature>
<name>I0L768_9ACTN</name>
<evidence type="ECO:0000256" key="10">
    <source>
        <dbReference type="SAM" id="MobiDB-lite"/>
    </source>
</evidence>
<dbReference type="InterPro" id="IPR029058">
    <property type="entry name" value="AB_hydrolase_fold"/>
</dbReference>
<evidence type="ECO:0000256" key="8">
    <source>
        <dbReference type="ARBA" id="ARBA00023326"/>
    </source>
</evidence>
<evidence type="ECO:0000313" key="12">
    <source>
        <dbReference type="EMBL" id="CCH19665.1"/>
    </source>
</evidence>
<evidence type="ECO:0000256" key="6">
    <source>
        <dbReference type="ARBA" id="ARBA00022801"/>
    </source>
</evidence>
<dbReference type="SUPFAM" id="SSF50370">
    <property type="entry name" value="Ricin B-like lectins"/>
    <property type="match status" value="1"/>
</dbReference>
<keyword evidence="13" id="KW-1185">Reference proteome</keyword>
<keyword evidence="6 12" id="KW-0378">Hydrolase</keyword>
<dbReference type="SMART" id="SM00458">
    <property type="entry name" value="RICIN"/>
    <property type="match status" value="1"/>
</dbReference>
<dbReference type="InterPro" id="IPR043595">
    <property type="entry name" value="FaeB/C/D"/>
</dbReference>
<dbReference type="SMR" id="I0L768"/>
<evidence type="ECO:0000256" key="4">
    <source>
        <dbReference type="ARBA" id="ARBA00022651"/>
    </source>
</evidence>
<sequence length="451" mass="47038">MPLRKLSSPWIGAVMAVMVLFAVGAYVIMAGGSASAATTAGCGKAPGLNSGTHTIQSSGKTRSFILRLPDNYNNTYAHRLAFGFHWLGGTAEQVASGGSDGAPWAYYGMLSQSNNTTIFVAPQGIGNGWGNSNGEDVTFTDDMVRVIENALCVDTTQLFSVGFSYGGAMSYSLACSRPTVFRAVAAIAAPGAISGCSGGNQPVAYLGIHGINDNIANGRALRDRFVRNNGCAAQNPPEPRAGSLSHITTAYSCQAGYPVLWAAFDGGHQQGPVDGCAGCESGARSWVKQEVWRFFSQFGSTVPPTSPPPSTPPPSTPPPSGQQNVLIVGNQSGRCIDVPGSSTTNGARPALWDCHGRTNQRWTHTSNRTLTVYGNKCLDASGAGSSNGTAVIIWDCNGQANQQWNLNSNGTITGVQSGLCLDAVNSGTANGTQLRLWACQGSANQQWSTRA</sequence>
<dbReference type="PANTHER" id="PTHR38050">
    <property type="match status" value="1"/>
</dbReference>
<evidence type="ECO:0000256" key="3">
    <source>
        <dbReference type="ARBA" id="ARBA00022525"/>
    </source>
</evidence>
<dbReference type="Gene3D" id="3.40.50.1820">
    <property type="entry name" value="alpha/beta hydrolase"/>
    <property type="match status" value="1"/>
</dbReference>
<feature type="compositionally biased region" description="Pro residues" evidence="10">
    <location>
        <begin position="304"/>
        <end position="320"/>
    </location>
</feature>
<proteinExistence type="inferred from homology"/>
<dbReference type="AlphaFoldDB" id="I0L768"/>
<dbReference type="PROSITE" id="PS50231">
    <property type="entry name" value="RICIN_B_LECTIN"/>
    <property type="match status" value="1"/>
</dbReference>
<dbReference type="InterPro" id="IPR035992">
    <property type="entry name" value="Ricin_B-like_lectins"/>
</dbReference>
<evidence type="ECO:0000256" key="2">
    <source>
        <dbReference type="ARBA" id="ARBA00010278"/>
    </source>
</evidence>
<dbReference type="GO" id="GO:0030600">
    <property type="term" value="F:feruloyl esterase activity"/>
    <property type="evidence" value="ECO:0007669"/>
    <property type="project" value="UniProtKB-EC"/>
</dbReference>
<dbReference type="GO" id="GO:0045493">
    <property type="term" value="P:xylan catabolic process"/>
    <property type="evidence" value="ECO:0007669"/>
    <property type="project" value="UniProtKB-KW"/>
</dbReference>
<accession>I0L768</accession>
<dbReference type="SUPFAM" id="SSF53474">
    <property type="entry name" value="alpha/beta-Hydrolases"/>
    <property type="match status" value="1"/>
</dbReference>
<evidence type="ECO:0000259" key="11">
    <source>
        <dbReference type="SMART" id="SM00458"/>
    </source>
</evidence>
<comment type="subcellular location">
    <subcellularLocation>
        <location evidence="1">Secreted</location>
    </subcellularLocation>
</comment>
<protein>
    <submittedName>
        <fullName evidence="12">Extracellular ferruloyl esterase hemicellulase</fullName>
        <ecNumber evidence="12">3.1.1.73</ecNumber>
    </submittedName>
</protein>
<dbReference type="Proteomes" id="UP000003448">
    <property type="component" value="Unassembled WGS sequence"/>
</dbReference>
<comment type="function">
    <text evidence="9">Involved in degradation of plant cell walls. Hydrolyzes the feruloyl-arabinose ester bond in arabinoxylans, and the feruloyl-galactose ester bond in pectin. Active against paranitrophenyl-acetate, methyl ferulate and wheat arabinoxylan.</text>
</comment>
<evidence type="ECO:0000256" key="1">
    <source>
        <dbReference type="ARBA" id="ARBA00004613"/>
    </source>
</evidence>
<keyword evidence="8" id="KW-0624">Polysaccharide degradation</keyword>
<dbReference type="STRING" id="1150864.MILUP08_44540"/>
<keyword evidence="4" id="KW-0858">Xylan degradation</keyword>
<dbReference type="GO" id="GO:0005576">
    <property type="term" value="C:extracellular region"/>
    <property type="evidence" value="ECO:0007669"/>
    <property type="project" value="UniProtKB-SubCell"/>
</dbReference>
<dbReference type="PANTHER" id="PTHR38050:SF1">
    <property type="entry name" value="FERULOYL ESTERASE C"/>
    <property type="match status" value="1"/>
</dbReference>
<evidence type="ECO:0000313" key="13">
    <source>
        <dbReference type="Proteomes" id="UP000003448"/>
    </source>
</evidence>
<dbReference type="EMBL" id="CAIE01000035">
    <property type="protein sequence ID" value="CCH19665.1"/>
    <property type="molecule type" value="Genomic_DNA"/>
</dbReference>
<dbReference type="CDD" id="cd23418">
    <property type="entry name" value="beta-trefoil_Ricin_XLN-like"/>
    <property type="match status" value="1"/>
</dbReference>
<feature type="domain" description="Ricin B lectin" evidence="11">
    <location>
        <begin position="322"/>
        <end position="450"/>
    </location>
</feature>
<evidence type="ECO:0000256" key="5">
    <source>
        <dbReference type="ARBA" id="ARBA00022729"/>
    </source>
</evidence>
<dbReference type="EC" id="3.1.1.73" evidence="12"/>
<evidence type="ECO:0000256" key="7">
    <source>
        <dbReference type="ARBA" id="ARBA00023277"/>
    </source>
</evidence>
<dbReference type="Gene3D" id="2.80.10.50">
    <property type="match status" value="1"/>
</dbReference>
<keyword evidence="5" id="KW-0732">Signal</keyword>
<comment type="similarity">
    <text evidence="2">Belongs to the faeC family.</text>
</comment>
<comment type="caution">
    <text evidence="12">The sequence shown here is derived from an EMBL/GenBank/DDBJ whole genome shotgun (WGS) entry which is preliminary data.</text>
</comment>
<dbReference type="eggNOG" id="COG3509">
    <property type="taxonomic scope" value="Bacteria"/>
</dbReference>
<dbReference type="Pfam" id="PF00652">
    <property type="entry name" value="Ricin_B_lectin"/>
    <property type="match status" value="1"/>
</dbReference>
<reference evidence="13" key="1">
    <citation type="journal article" date="2012" name="J. Bacteriol.">
        <title>Genome Sequence of Micromonospora lupini Lupac 08, Isolated from Root Nodules of Lupinus angustifolius.</title>
        <authorList>
            <person name="Alonso-Vega P."/>
            <person name="Normand P."/>
            <person name="Bacigalupe R."/>
            <person name="Pujic P."/>
            <person name="Lajus A."/>
            <person name="Vallenet D."/>
            <person name="Carro L."/>
            <person name="Coll P."/>
            <person name="Trujillo M.E."/>
        </authorList>
    </citation>
    <scope>NUCLEOTIDE SEQUENCE [LARGE SCALE GENOMIC DNA]</scope>
    <source>
        <strain evidence="13">Lupac 08</strain>
    </source>
</reference>
<organism evidence="12 13">
    <name type="scientific">Micromonospora lupini str. Lupac 08</name>
    <dbReference type="NCBI Taxonomy" id="1150864"/>
    <lineage>
        <taxon>Bacteria</taxon>
        <taxon>Bacillati</taxon>
        <taxon>Actinomycetota</taxon>
        <taxon>Actinomycetes</taxon>
        <taxon>Micromonosporales</taxon>
        <taxon>Micromonosporaceae</taxon>
        <taxon>Micromonospora</taxon>
    </lineage>
</organism>
<keyword evidence="7" id="KW-0119">Carbohydrate metabolism</keyword>
<dbReference type="ESTHER" id="9actn-i0l768">
    <property type="family name" value="FaeC"/>
</dbReference>
<evidence type="ECO:0000256" key="9">
    <source>
        <dbReference type="ARBA" id="ARBA00025250"/>
    </source>
</evidence>
<keyword evidence="3" id="KW-0964">Secreted</keyword>
<dbReference type="InterPro" id="IPR000772">
    <property type="entry name" value="Ricin_B_lectin"/>
</dbReference>